<evidence type="ECO:0000313" key="5">
    <source>
        <dbReference type="Proteomes" id="UP000678513"/>
    </source>
</evidence>
<reference evidence="4 5" key="1">
    <citation type="submission" date="2021-03" db="EMBL/GenBank/DDBJ databases">
        <title>Human Oral Microbial Genomes.</title>
        <authorList>
            <person name="Johnston C.D."/>
            <person name="Chen T."/>
            <person name="Dewhirst F.E."/>
        </authorList>
    </citation>
    <scope>NUCLEOTIDE SEQUENCE [LARGE SCALE GENOMIC DNA]</scope>
    <source>
        <strain evidence="4 5">DSMZ 100122</strain>
    </source>
</reference>
<comment type="function">
    <text evidence="1">Involved in the transposition of the insertion sequence.</text>
</comment>
<evidence type="ECO:0000259" key="3">
    <source>
        <dbReference type="PROSITE" id="PS50994"/>
    </source>
</evidence>
<dbReference type="PROSITE" id="PS50994">
    <property type="entry name" value="INTEGRASE"/>
    <property type="match status" value="1"/>
</dbReference>
<dbReference type="Proteomes" id="UP000678513">
    <property type="component" value="Chromosome"/>
</dbReference>
<evidence type="ECO:0000256" key="1">
    <source>
        <dbReference type="ARBA" id="ARBA00002286"/>
    </source>
</evidence>
<dbReference type="Pfam" id="PF00665">
    <property type="entry name" value="rve"/>
    <property type="match status" value="1"/>
</dbReference>
<keyword evidence="5" id="KW-1185">Reference proteome</keyword>
<evidence type="ECO:0000313" key="4">
    <source>
        <dbReference type="EMBL" id="QUC09726.1"/>
    </source>
</evidence>
<dbReference type="NCBIfam" id="NF033516">
    <property type="entry name" value="transpos_IS3"/>
    <property type="match status" value="1"/>
</dbReference>
<dbReference type="PANTHER" id="PTHR46889:SF4">
    <property type="entry name" value="TRANSPOSASE INSO FOR INSERTION SEQUENCE ELEMENT IS911B-RELATED"/>
    <property type="match status" value="1"/>
</dbReference>
<dbReference type="Gene3D" id="3.30.420.10">
    <property type="entry name" value="Ribonuclease H-like superfamily/Ribonuclease H"/>
    <property type="match status" value="1"/>
</dbReference>
<dbReference type="SUPFAM" id="SSF53098">
    <property type="entry name" value="Ribonuclease H-like"/>
    <property type="match status" value="1"/>
</dbReference>
<proteinExistence type="predicted"/>
<dbReference type="EMBL" id="CP072384">
    <property type="protein sequence ID" value="QUC09726.1"/>
    <property type="molecule type" value="Genomic_DNA"/>
</dbReference>
<dbReference type="InterPro" id="IPR012337">
    <property type="entry name" value="RNaseH-like_sf"/>
</dbReference>
<feature type="region of interest" description="Disordered" evidence="2">
    <location>
        <begin position="1"/>
        <end position="37"/>
    </location>
</feature>
<dbReference type="InterPro" id="IPR001584">
    <property type="entry name" value="Integrase_cat-core"/>
</dbReference>
<feature type="domain" description="Integrase catalytic" evidence="3">
    <location>
        <begin position="160"/>
        <end position="323"/>
    </location>
</feature>
<dbReference type="InterPro" id="IPR050900">
    <property type="entry name" value="Transposase_IS3/IS150/IS904"/>
</dbReference>
<sequence length="330" mass="38227">MRWRRTSACRPRLGEAKTEGSSSEIKRRPSSRRNPGSSEEYVYIHREEGSYPVYLMCRWARVSRSGYYRWRNQGLSETQKRREELTILITHFFHESEQTYGYRRIHAALVERGIHASPELVRQLMHRAGLVACQPRKRVRTTIPAQDLHHRPDLVKRNFTANKPGQKWVGDITYIPTWEGFTYLATVMDCYSKKIIGYAIAGNMRTRLVAEALHMAVRNCPVTRGETVFHSDRGSQYTSADYAEIMNTYGIRASVGRTGSCYDNAAAESFNATCKKEVVNRKIYPTRKHAIKDVTAWIELRYNQKRLHSALGYQTSNHVHQEWSQHQKAA</sequence>
<organism evidence="4 5">
    <name type="scientific">Arachnia rubra</name>
    <dbReference type="NCBI Taxonomy" id="1547448"/>
    <lineage>
        <taxon>Bacteria</taxon>
        <taxon>Bacillati</taxon>
        <taxon>Actinomycetota</taxon>
        <taxon>Actinomycetes</taxon>
        <taxon>Propionibacteriales</taxon>
        <taxon>Propionibacteriaceae</taxon>
        <taxon>Arachnia</taxon>
    </lineage>
</organism>
<accession>A0ABX7Y9K1</accession>
<dbReference type="InterPro" id="IPR025948">
    <property type="entry name" value="HTH-like_dom"/>
</dbReference>
<dbReference type="InterPro" id="IPR036397">
    <property type="entry name" value="RNaseH_sf"/>
</dbReference>
<protein>
    <submittedName>
        <fullName evidence="4">IS3 family transposase</fullName>
    </submittedName>
</protein>
<evidence type="ECO:0000256" key="2">
    <source>
        <dbReference type="SAM" id="MobiDB-lite"/>
    </source>
</evidence>
<dbReference type="Pfam" id="PF13276">
    <property type="entry name" value="HTH_21"/>
    <property type="match status" value="1"/>
</dbReference>
<dbReference type="InterPro" id="IPR048020">
    <property type="entry name" value="Transpos_IS3"/>
</dbReference>
<gene>
    <name evidence="4" type="ORF">J5A65_12945</name>
</gene>
<dbReference type="PANTHER" id="PTHR46889">
    <property type="entry name" value="TRANSPOSASE INSF FOR INSERTION SEQUENCE IS3B-RELATED"/>
    <property type="match status" value="1"/>
</dbReference>
<name>A0ABX7Y9K1_9ACTN</name>